<proteinExistence type="predicted"/>
<dbReference type="InterPro" id="IPR016621">
    <property type="entry name" value="UCP014543"/>
</dbReference>
<gene>
    <name evidence="1" type="ORF">WMO75_11700</name>
</gene>
<protein>
    <submittedName>
        <fullName evidence="1">DUF3783 domain-containing protein</fullName>
    </submittedName>
</protein>
<name>A0ABV1AMY9_9FIRM</name>
<comment type="caution">
    <text evidence="1">The sequence shown here is derived from an EMBL/GenBank/DDBJ whole genome shotgun (WGS) entry which is preliminary data.</text>
</comment>
<organism evidence="1 2">
    <name type="scientific">Blautia intestinihominis</name>
    <dbReference type="NCBI Taxonomy" id="3133152"/>
    <lineage>
        <taxon>Bacteria</taxon>
        <taxon>Bacillati</taxon>
        <taxon>Bacillota</taxon>
        <taxon>Clostridia</taxon>
        <taxon>Lachnospirales</taxon>
        <taxon>Lachnospiraceae</taxon>
        <taxon>Blautia</taxon>
    </lineage>
</organism>
<dbReference type="Pfam" id="PF12646">
    <property type="entry name" value="DUF3783"/>
    <property type="match status" value="1"/>
</dbReference>
<evidence type="ECO:0000313" key="1">
    <source>
        <dbReference type="EMBL" id="MEQ2358978.1"/>
    </source>
</evidence>
<sequence>MKTDAQILMYNFKEDERTRQISRYLNIAGISCKTVPVTDYLHPLGYLFGLTGFSPSPQFNLGGNFSDEMLVMHNFSQEQQTDFLGFFHRNGLAPVDLKAVLTPVTQHWSSLKLHGELSKEHTLMHKK</sequence>
<dbReference type="RefSeq" id="WP_302700713.1">
    <property type="nucleotide sequence ID" value="NZ_JBBMEI010000035.1"/>
</dbReference>
<reference evidence="1 2" key="1">
    <citation type="submission" date="2024-03" db="EMBL/GenBank/DDBJ databases">
        <title>Human intestinal bacterial collection.</title>
        <authorList>
            <person name="Pauvert C."/>
            <person name="Hitch T.C.A."/>
            <person name="Clavel T."/>
        </authorList>
    </citation>
    <scope>NUCLEOTIDE SEQUENCE [LARGE SCALE GENOMIC DNA]</scope>
    <source>
        <strain evidence="1 2">CLA-AA-H95</strain>
    </source>
</reference>
<dbReference type="EMBL" id="JBBMEI010000035">
    <property type="protein sequence ID" value="MEQ2358978.1"/>
    <property type="molecule type" value="Genomic_DNA"/>
</dbReference>
<accession>A0ABV1AMY9</accession>
<evidence type="ECO:0000313" key="2">
    <source>
        <dbReference type="Proteomes" id="UP001446032"/>
    </source>
</evidence>
<dbReference type="Proteomes" id="UP001446032">
    <property type="component" value="Unassembled WGS sequence"/>
</dbReference>
<keyword evidence="2" id="KW-1185">Reference proteome</keyword>